<organism evidence="2 3">
    <name type="scientific">Phorcysia thermohydrogeniphila</name>
    <dbReference type="NCBI Taxonomy" id="936138"/>
    <lineage>
        <taxon>Bacteria</taxon>
        <taxon>Pseudomonadati</taxon>
        <taxon>Aquificota</taxon>
        <taxon>Aquificia</taxon>
        <taxon>Desulfurobacteriales</taxon>
        <taxon>Desulfurobacteriaceae</taxon>
        <taxon>Phorcysia</taxon>
    </lineage>
</organism>
<dbReference type="GO" id="GO:0004519">
    <property type="term" value="F:endonuclease activity"/>
    <property type="evidence" value="ECO:0007669"/>
    <property type="project" value="InterPro"/>
</dbReference>
<dbReference type="RefSeq" id="WP_132527624.1">
    <property type="nucleotide sequence ID" value="NZ_SMFV01000006.1"/>
</dbReference>
<dbReference type="OrthoDB" id="9779761at2"/>
<dbReference type="CDD" id="cd00085">
    <property type="entry name" value="HNHc"/>
    <property type="match status" value="1"/>
</dbReference>
<dbReference type="Gene3D" id="1.10.30.50">
    <property type="match status" value="1"/>
</dbReference>
<comment type="caution">
    <text evidence="2">The sequence shown here is derived from an EMBL/GenBank/DDBJ whole genome shotgun (WGS) entry which is preliminary data.</text>
</comment>
<dbReference type="InterPro" id="IPR002711">
    <property type="entry name" value="HNH"/>
</dbReference>
<dbReference type="Proteomes" id="UP000295777">
    <property type="component" value="Unassembled WGS sequence"/>
</dbReference>
<evidence type="ECO:0000259" key="1">
    <source>
        <dbReference type="SMART" id="SM00507"/>
    </source>
</evidence>
<feature type="domain" description="HNH nuclease" evidence="1">
    <location>
        <begin position="192"/>
        <end position="251"/>
    </location>
</feature>
<reference evidence="2 3" key="1">
    <citation type="submission" date="2019-03" db="EMBL/GenBank/DDBJ databases">
        <title>Genomic Encyclopedia of Archaeal and Bacterial Type Strains, Phase II (KMG-II): from individual species to whole genera.</title>
        <authorList>
            <person name="Goeker M."/>
        </authorList>
    </citation>
    <scope>NUCLEOTIDE SEQUENCE [LARGE SCALE GENOMIC DNA]</scope>
    <source>
        <strain evidence="2 3">DSM 24425</strain>
    </source>
</reference>
<dbReference type="AlphaFoldDB" id="A0A4R1GB96"/>
<dbReference type="GO" id="GO:0003676">
    <property type="term" value="F:nucleic acid binding"/>
    <property type="evidence" value="ECO:0007669"/>
    <property type="project" value="InterPro"/>
</dbReference>
<accession>A0A4R1GB96</accession>
<evidence type="ECO:0000313" key="3">
    <source>
        <dbReference type="Proteomes" id="UP000295777"/>
    </source>
</evidence>
<keyword evidence="3" id="KW-1185">Reference proteome</keyword>
<dbReference type="Pfam" id="PF26348">
    <property type="entry name" value="SRA_ScoMcrA"/>
    <property type="match status" value="1"/>
</dbReference>
<gene>
    <name evidence="2" type="ORF">CLV27_1634</name>
</gene>
<protein>
    <submittedName>
        <fullName evidence="2">5-methylcytosine-specific restriction protein A</fullName>
    </submittedName>
</protein>
<dbReference type="GO" id="GO:0008270">
    <property type="term" value="F:zinc ion binding"/>
    <property type="evidence" value="ECO:0007669"/>
    <property type="project" value="InterPro"/>
</dbReference>
<evidence type="ECO:0000313" key="2">
    <source>
        <dbReference type="EMBL" id="TCK02919.1"/>
    </source>
</evidence>
<proteinExistence type="predicted"/>
<name>A0A4R1GB96_9BACT</name>
<sequence length="280" mass="33066">MFEKGKRYLRKELHDKYGGNRQSGISKSRKYKIIMLFTSERGKEFGYEDGWKEGFFLYCGEGQSGDMEFVRGNKAIRDHQIEGYSLHLFKSVPEEKGFVEYIGQFVCVGYEIKEGYDREGKKRKAIIFKLMPYEEYIEFVDQGIQNNHEFSETSEDFKEMDFKKIRELAYGKANIDPEKRSTKREYIKRSKIIREYALKRAEGHCEYCGSEAPFYTKNLRPYLEVHHIYRLSDGGPDDPRWVIALCPNCHRRAHFSKDAEKVKEEMAKIVLEKELDLDNS</sequence>
<dbReference type="InterPro" id="IPR058712">
    <property type="entry name" value="SRA_ScoMcrA"/>
</dbReference>
<dbReference type="InterPro" id="IPR003615">
    <property type="entry name" value="HNH_nuc"/>
</dbReference>
<dbReference type="EMBL" id="SMFV01000006">
    <property type="protein sequence ID" value="TCK02919.1"/>
    <property type="molecule type" value="Genomic_DNA"/>
</dbReference>
<dbReference type="Pfam" id="PF01844">
    <property type="entry name" value="HNH"/>
    <property type="match status" value="1"/>
</dbReference>
<dbReference type="SMART" id="SM00507">
    <property type="entry name" value="HNHc"/>
    <property type="match status" value="1"/>
</dbReference>